<proteinExistence type="predicted"/>
<name>A0A0B7A4M1_9EUPU</name>
<protein>
    <submittedName>
        <fullName evidence="1">Uncharacterized protein</fullName>
    </submittedName>
</protein>
<sequence length="54" mass="6055">MLKKSCVVNKVNKIIINLSLSRQINIAMCEEKISNFIGIFGSRNTLPVYSSQPN</sequence>
<evidence type="ECO:0000313" key="1">
    <source>
        <dbReference type="EMBL" id="CEK75587.1"/>
    </source>
</evidence>
<reference evidence="1" key="1">
    <citation type="submission" date="2014-12" db="EMBL/GenBank/DDBJ databases">
        <title>Insight into the proteome of Arion vulgaris.</title>
        <authorList>
            <person name="Aradska J."/>
            <person name="Bulat T."/>
            <person name="Smidak R."/>
            <person name="Sarate P."/>
            <person name="Gangsoo J."/>
            <person name="Sialana F."/>
            <person name="Bilban M."/>
            <person name="Lubec G."/>
        </authorList>
    </citation>
    <scope>NUCLEOTIDE SEQUENCE</scope>
    <source>
        <tissue evidence="1">Skin</tissue>
    </source>
</reference>
<dbReference type="AlphaFoldDB" id="A0A0B7A4M1"/>
<accession>A0A0B7A4M1</accession>
<organism evidence="1">
    <name type="scientific">Arion vulgaris</name>
    <dbReference type="NCBI Taxonomy" id="1028688"/>
    <lineage>
        <taxon>Eukaryota</taxon>
        <taxon>Metazoa</taxon>
        <taxon>Spiralia</taxon>
        <taxon>Lophotrochozoa</taxon>
        <taxon>Mollusca</taxon>
        <taxon>Gastropoda</taxon>
        <taxon>Heterobranchia</taxon>
        <taxon>Euthyneura</taxon>
        <taxon>Panpulmonata</taxon>
        <taxon>Eupulmonata</taxon>
        <taxon>Stylommatophora</taxon>
        <taxon>Helicina</taxon>
        <taxon>Arionoidea</taxon>
        <taxon>Arionidae</taxon>
        <taxon>Arion</taxon>
    </lineage>
</organism>
<gene>
    <name evidence="1" type="primary">ORF96188</name>
</gene>
<dbReference type="EMBL" id="HACG01028722">
    <property type="protein sequence ID" value="CEK75587.1"/>
    <property type="molecule type" value="Transcribed_RNA"/>
</dbReference>